<evidence type="ECO:0000313" key="2">
    <source>
        <dbReference type="Proteomes" id="UP000824073"/>
    </source>
</evidence>
<proteinExistence type="predicted"/>
<gene>
    <name evidence="1" type="ORF">IAB67_09675</name>
</gene>
<dbReference type="GO" id="GO:0070573">
    <property type="term" value="F:metallodipeptidase activity"/>
    <property type="evidence" value="ECO:0007669"/>
    <property type="project" value="InterPro"/>
</dbReference>
<protein>
    <submittedName>
        <fullName evidence="1">Dipeptidase</fullName>
    </submittedName>
</protein>
<dbReference type="InterPro" id="IPR008257">
    <property type="entry name" value="Pept_M19"/>
</dbReference>
<sequence>MEMKFVDLHCDTISQCVARPGIEAVPLRRNSGHIDIEKLQKGGALAQFFAIFILTHGEMEKSGLNMDPYTYFNFVYEAYQREMKANADAIAPAMNYDDIMANKAKGLMSSVLTIEDGVPVDGKLERIDEFYKKGVRLITLTWNYENSLAFPNSRDHDKMQLGLKPFGIEAVRRMNELGILVDVSHLSDGGFYDVAKYSQKPFVASHSCARALCSHPRCMTDDMLRVLGEKGGVCGINFCASFLRDNSNDTTIEDIVTHARHIVKVAGIDALALGSDFDGIGSNLEFKDYTGMPSIADALSKHFTASEVDKISSGNALRVIRESMK</sequence>
<dbReference type="Pfam" id="PF01244">
    <property type="entry name" value="Peptidase_M19"/>
    <property type="match status" value="1"/>
</dbReference>
<dbReference type="Gene3D" id="3.20.20.140">
    <property type="entry name" value="Metal-dependent hydrolases"/>
    <property type="match status" value="1"/>
</dbReference>
<dbReference type="Proteomes" id="UP000824073">
    <property type="component" value="Unassembled WGS sequence"/>
</dbReference>
<dbReference type="CDD" id="cd01301">
    <property type="entry name" value="rDP_like"/>
    <property type="match status" value="1"/>
</dbReference>
<dbReference type="GO" id="GO:0006508">
    <property type="term" value="P:proteolysis"/>
    <property type="evidence" value="ECO:0007669"/>
    <property type="project" value="InterPro"/>
</dbReference>
<dbReference type="AlphaFoldDB" id="A0A9D1LMF1"/>
<reference evidence="1" key="2">
    <citation type="journal article" date="2021" name="PeerJ">
        <title>Extensive microbial diversity within the chicken gut microbiome revealed by metagenomics and culture.</title>
        <authorList>
            <person name="Gilroy R."/>
            <person name="Ravi A."/>
            <person name="Getino M."/>
            <person name="Pursley I."/>
            <person name="Horton D.L."/>
            <person name="Alikhan N.F."/>
            <person name="Baker D."/>
            <person name="Gharbi K."/>
            <person name="Hall N."/>
            <person name="Watson M."/>
            <person name="Adriaenssens E.M."/>
            <person name="Foster-Nyarko E."/>
            <person name="Jarju S."/>
            <person name="Secka A."/>
            <person name="Antonio M."/>
            <person name="Oren A."/>
            <person name="Chaudhuri R.R."/>
            <person name="La Ragione R."/>
            <person name="Hildebrand F."/>
            <person name="Pallen M.J."/>
        </authorList>
    </citation>
    <scope>NUCLEOTIDE SEQUENCE</scope>
    <source>
        <strain evidence="1">CHK191-8634</strain>
    </source>
</reference>
<evidence type="ECO:0000313" key="1">
    <source>
        <dbReference type="EMBL" id="HIU44553.1"/>
    </source>
</evidence>
<dbReference type="EMBL" id="DVMR01000071">
    <property type="protein sequence ID" value="HIU44553.1"/>
    <property type="molecule type" value="Genomic_DNA"/>
</dbReference>
<dbReference type="InterPro" id="IPR032466">
    <property type="entry name" value="Metal_Hydrolase"/>
</dbReference>
<comment type="caution">
    <text evidence="1">The sequence shown here is derived from an EMBL/GenBank/DDBJ whole genome shotgun (WGS) entry which is preliminary data.</text>
</comment>
<name>A0A9D1LMF1_9CLOT</name>
<reference evidence="1" key="1">
    <citation type="submission" date="2020-10" db="EMBL/GenBank/DDBJ databases">
        <authorList>
            <person name="Gilroy R."/>
        </authorList>
    </citation>
    <scope>NUCLEOTIDE SEQUENCE</scope>
    <source>
        <strain evidence="1">CHK191-8634</strain>
    </source>
</reference>
<dbReference type="PANTHER" id="PTHR10443:SF12">
    <property type="entry name" value="DIPEPTIDASE"/>
    <property type="match status" value="1"/>
</dbReference>
<dbReference type="PROSITE" id="PS51365">
    <property type="entry name" value="RENAL_DIPEPTIDASE_2"/>
    <property type="match status" value="1"/>
</dbReference>
<organism evidence="1 2">
    <name type="scientific">Candidatus Ventrousia excrementavium</name>
    <dbReference type="NCBI Taxonomy" id="2840961"/>
    <lineage>
        <taxon>Bacteria</taxon>
        <taxon>Bacillati</taxon>
        <taxon>Bacillota</taxon>
        <taxon>Clostridia</taxon>
        <taxon>Eubacteriales</taxon>
        <taxon>Clostridiaceae</taxon>
        <taxon>Clostridiaceae incertae sedis</taxon>
        <taxon>Candidatus Ventrousia</taxon>
    </lineage>
</organism>
<dbReference type="PANTHER" id="PTHR10443">
    <property type="entry name" value="MICROSOMAL DIPEPTIDASE"/>
    <property type="match status" value="1"/>
</dbReference>
<accession>A0A9D1LMF1</accession>
<dbReference type="SUPFAM" id="SSF51556">
    <property type="entry name" value="Metallo-dependent hydrolases"/>
    <property type="match status" value="1"/>
</dbReference>